<dbReference type="SUPFAM" id="SSF53756">
    <property type="entry name" value="UDP-Glycosyltransferase/glycogen phosphorylase"/>
    <property type="match status" value="1"/>
</dbReference>
<dbReference type="CDD" id="cd03809">
    <property type="entry name" value="GT4_MtfB-like"/>
    <property type="match status" value="1"/>
</dbReference>
<keyword evidence="2" id="KW-0808">Transferase</keyword>
<dbReference type="Pfam" id="PF00534">
    <property type="entry name" value="Glycos_transf_1"/>
    <property type="match status" value="1"/>
</dbReference>
<evidence type="ECO:0000313" key="3">
    <source>
        <dbReference type="Proteomes" id="UP000494125"/>
    </source>
</evidence>
<dbReference type="EMBL" id="CABVPN010000015">
    <property type="protein sequence ID" value="VWB71090.1"/>
    <property type="molecule type" value="Genomic_DNA"/>
</dbReference>
<dbReference type="InterPro" id="IPR001296">
    <property type="entry name" value="Glyco_trans_1"/>
</dbReference>
<organism evidence="2 3">
    <name type="scientific">Burkholderia diffusa</name>
    <dbReference type="NCBI Taxonomy" id="488732"/>
    <lineage>
        <taxon>Bacteria</taxon>
        <taxon>Pseudomonadati</taxon>
        <taxon>Pseudomonadota</taxon>
        <taxon>Betaproteobacteria</taxon>
        <taxon>Burkholderiales</taxon>
        <taxon>Burkholderiaceae</taxon>
        <taxon>Burkholderia</taxon>
        <taxon>Burkholderia cepacia complex</taxon>
    </lineage>
</organism>
<name>A0A6P2LHX2_9BURK</name>
<sequence>MTAMNDDPKIYFDCTSTIRGGLNTGVQRVVRGLLEQKDVFERELAAEFVPICHQFDWYYRLDDALKMAEADRTDPSCSKISFGYRDIYLCADAFWTMGMTEWLPFIRSRGATVVNVVYDLIPLTHSQFFEPSDIDGFRHALDAVIKNADLLPCISRATQADLRKYLEEKSCGKVAPCTGVFALAPGLRPDAVRATHGDVETPAAYMLTVGTVEPRKGIMRLLDELETVWSRNDDMPLVLVGKRGAGADEIVARIDSLMEIGRPISWRSNVSDSELKVLYERATAVICPSHAEGFGLPLAEALNYGKPVYANRLPVFGEFAGSYPFYFDVSKPGDLARLIGERAGCSVVDHSQLEFAGWAESAKELSALVRQVAPQYAFGLPPFKQQTSIEAVAWAYRLILGRELDDVEIAQRWVEQCPVIPSLATALHGELRNFESPLDQEAIRWAYRILLDREIDSDETLKFWQERCPTLADLKGELQAGLLESDGVLSPESIKLAYEIILGRAADADAVNYWMGSKASLGYLRDHLVFGVLLDADNTVTPASINFAYRIILGKPADADAINYWMGAGVKLSGLRDHLMSALAH</sequence>
<gene>
    <name evidence="2" type="ORF">BDI24065_03365</name>
</gene>
<keyword evidence="3" id="KW-1185">Reference proteome</keyword>
<reference evidence="2 3" key="1">
    <citation type="submission" date="2019-09" db="EMBL/GenBank/DDBJ databases">
        <authorList>
            <person name="Depoorter E."/>
        </authorList>
    </citation>
    <scope>NUCLEOTIDE SEQUENCE [LARGE SCALE GENOMIC DNA]</scope>
    <source>
        <strain evidence="2">LMG 24065</strain>
    </source>
</reference>
<dbReference type="PANTHER" id="PTHR46401:SF9">
    <property type="entry name" value="MANNOSYLTRANSFERASE A"/>
    <property type="match status" value="1"/>
</dbReference>
<dbReference type="Proteomes" id="UP000494125">
    <property type="component" value="Unassembled WGS sequence"/>
</dbReference>
<dbReference type="RefSeq" id="WP_151048443.1">
    <property type="nucleotide sequence ID" value="NZ_CABVPN010000015.1"/>
</dbReference>
<evidence type="ECO:0000259" key="1">
    <source>
        <dbReference type="Pfam" id="PF00534"/>
    </source>
</evidence>
<feature type="domain" description="Glycosyl transferase family 1" evidence="1">
    <location>
        <begin position="204"/>
        <end position="339"/>
    </location>
</feature>
<dbReference type="GeneID" id="93028440"/>
<dbReference type="GO" id="GO:0016757">
    <property type="term" value="F:glycosyltransferase activity"/>
    <property type="evidence" value="ECO:0007669"/>
    <property type="project" value="InterPro"/>
</dbReference>
<dbReference type="Gene3D" id="3.40.50.2000">
    <property type="entry name" value="Glycogen Phosphorylase B"/>
    <property type="match status" value="2"/>
</dbReference>
<proteinExistence type="predicted"/>
<dbReference type="AlphaFoldDB" id="A0A6P2LHX2"/>
<evidence type="ECO:0000313" key="2">
    <source>
        <dbReference type="EMBL" id="VWB71090.1"/>
    </source>
</evidence>
<protein>
    <submittedName>
        <fullName evidence="2">Glycosyltransferase</fullName>
    </submittedName>
</protein>
<dbReference type="PANTHER" id="PTHR46401">
    <property type="entry name" value="GLYCOSYLTRANSFERASE WBBK-RELATED"/>
    <property type="match status" value="1"/>
</dbReference>
<accession>A0A6P2LHX2</accession>